<dbReference type="RefSeq" id="WP_281840999.1">
    <property type="nucleotide sequence ID" value="NZ_BROH01000001.1"/>
</dbReference>
<evidence type="ECO:0000256" key="4">
    <source>
        <dbReference type="ARBA" id="ARBA00022475"/>
    </source>
</evidence>
<dbReference type="PANTHER" id="PTHR30269:SF37">
    <property type="entry name" value="MEMBRANE TRANSPORTER PROTEIN"/>
    <property type="match status" value="1"/>
</dbReference>
<feature type="transmembrane region" description="Helical" evidence="8">
    <location>
        <begin position="232"/>
        <end position="253"/>
    </location>
</feature>
<evidence type="ECO:0000256" key="2">
    <source>
        <dbReference type="ARBA" id="ARBA00009142"/>
    </source>
</evidence>
<dbReference type="InterPro" id="IPR002781">
    <property type="entry name" value="TM_pro_TauE-like"/>
</dbReference>
<evidence type="ECO:0000256" key="7">
    <source>
        <dbReference type="ARBA" id="ARBA00023136"/>
    </source>
</evidence>
<evidence type="ECO:0000313" key="10">
    <source>
        <dbReference type="Proteomes" id="UP001144205"/>
    </source>
</evidence>
<keyword evidence="10" id="KW-1185">Reference proteome</keyword>
<dbReference type="PANTHER" id="PTHR30269">
    <property type="entry name" value="TRANSMEMBRANE PROTEIN YFCA"/>
    <property type="match status" value="1"/>
</dbReference>
<dbReference type="Proteomes" id="UP001144205">
    <property type="component" value="Unassembled WGS sequence"/>
</dbReference>
<evidence type="ECO:0000256" key="3">
    <source>
        <dbReference type="ARBA" id="ARBA00022448"/>
    </source>
</evidence>
<keyword evidence="6 8" id="KW-1133">Transmembrane helix</keyword>
<feature type="transmembrane region" description="Helical" evidence="8">
    <location>
        <begin position="208"/>
        <end position="226"/>
    </location>
</feature>
<keyword evidence="7 8" id="KW-0472">Membrane</keyword>
<evidence type="ECO:0000256" key="8">
    <source>
        <dbReference type="RuleBase" id="RU363041"/>
    </source>
</evidence>
<keyword evidence="4 8" id="KW-1003">Cell membrane</keyword>
<evidence type="ECO:0000256" key="6">
    <source>
        <dbReference type="ARBA" id="ARBA00022989"/>
    </source>
</evidence>
<keyword evidence="3" id="KW-0813">Transport</keyword>
<feature type="transmembrane region" description="Helical" evidence="8">
    <location>
        <begin position="72"/>
        <end position="91"/>
    </location>
</feature>
<sequence length="256" mass="27072">MPTDLTFYAVVAIAVTILGLSKGGFPGIGMASAPLVATVVGPMAAVSLVLPIMLVQDVIVVLIYRRSFHTGVLLRMVPGGLIGIAFAYYFAASVPEWAVLLALGVVSVAFSIWALVGLLAAIPQLEPAVVRRWDGTLATLAGWSCGFTSAIAHVGYPPYQIYVMPKNLSNAMYVGTSAIFFAALDLAKVPSYAALGLFSLEQLKISAMFIPLAILSSWIGAVLVRYLDTRRFQVIITAILLVIGLVLIGQALLGMS</sequence>
<dbReference type="Pfam" id="PF01925">
    <property type="entry name" value="TauE"/>
    <property type="match status" value="1"/>
</dbReference>
<accession>A0ABQ5LPY5</accession>
<evidence type="ECO:0000313" key="9">
    <source>
        <dbReference type="EMBL" id="GKY87065.1"/>
    </source>
</evidence>
<evidence type="ECO:0000256" key="1">
    <source>
        <dbReference type="ARBA" id="ARBA00004651"/>
    </source>
</evidence>
<feature type="transmembrane region" description="Helical" evidence="8">
    <location>
        <begin position="45"/>
        <end position="65"/>
    </location>
</feature>
<dbReference type="EMBL" id="BROH01000001">
    <property type="protein sequence ID" value="GKY87065.1"/>
    <property type="molecule type" value="Genomic_DNA"/>
</dbReference>
<keyword evidence="5 8" id="KW-0812">Transmembrane</keyword>
<dbReference type="InterPro" id="IPR052017">
    <property type="entry name" value="TSUP"/>
</dbReference>
<proteinExistence type="inferred from homology"/>
<reference evidence="9" key="1">
    <citation type="journal article" date="2023" name="Int. J. Syst. Evol. Microbiol.">
        <title>Sinisalibacter aestuarii sp. nov., isolated from estuarine sediment of the Arakawa River.</title>
        <authorList>
            <person name="Arafat S.T."/>
            <person name="Hirano S."/>
            <person name="Sato A."/>
            <person name="Takeuchi K."/>
            <person name="Yasuda T."/>
            <person name="Terahara T."/>
            <person name="Hamada M."/>
            <person name="Kobayashi T."/>
        </authorList>
    </citation>
    <scope>NUCLEOTIDE SEQUENCE</scope>
    <source>
        <strain evidence="9">B-399</strain>
    </source>
</reference>
<name>A0ABQ5LPY5_9RHOB</name>
<feature type="transmembrane region" description="Helical" evidence="8">
    <location>
        <begin position="97"/>
        <end position="123"/>
    </location>
</feature>
<comment type="caution">
    <text evidence="9">The sequence shown here is derived from an EMBL/GenBank/DDBJ whole genome shotgun (WGS) entry which is preliminary data.</text>
</comment>
<comment type="similarity">
    <text evidence="2 8">Belongs to the 4-toluene sulfonate uptake permease (TSUP) (TC 2.A.102) family.</text>
</comment>
<organism evidence="9 10">
    <name type="scientific">Sinisalibacter aestuarii</name>
    <dbReference type="NCBI Taxonomy" id="2949426"/>
    <lineage>
        <taxon>Bacteria</taxon>
        <taxon>Pseudomonadati</taxon>
        <taxon>Pseudomonadota</taxon>
        <taxon>Alphaproteobacteria</taxon>
        <taxon>Rhodobacterales</taxon>
        <taxon>Roseobacteraceae</taxon>
        <taxon>Sinisalibacter</taxon>
    </lineage>
</organism>
<feature type="transmembrane region" description="Helical" evidence="8">
    <location>
        <begin position="7"/>
        <end position="25"/>
    </location>
</feature>
<feature type="transmembrane region" description="Helical" evidence="8">
    <location>
        <begin position="135"/>
        <end position="156"/>
    </location>
</feature>
<evidence type="ECO:0000256" key="5">
    <source>
        <dbReference type="ARBA" id="ARBA00022692"/>
    </source>
</evidence>
<protein>
    <recommendedName>
        <fullName evidence="8">Probable membrane transporter protein</fullName>
    </recommendedName>
</protein>
<comment type="subcellular location">
    <subcellularLocation>
        <location evidence="1 8">Cell membrane</location>
        <topology evidence="1 8">Multi-pass membrane protein</topology>
    </subcellularLocation>
</comment>
<gene>
    <name evidence="9" type="ORF">STA1M1_09340</name>
</gene>